<protein>
    <recommendedName>
        <fullName evidence="3 10">Quinolinate synthase</fullName>
        <ecNumber evidence="3 10">2.5.1.72</ecNumber>
    </recommendedName>
</protein>
<dbReference type="GO" id="GO:0046872">
    <property type="term" value="F:metal ion binding"/>
    <property type="evidence" value="ECO:0007669"/>
    <property type="project" value="UniProtKB-KW"/>
</dbReference>
<dbReference type="InterPro" id="IPR036094">
    <property type="entry name" value="NadA_sf"/>
</dbReference>
<dbReference type="InterPro" id="IPR003473">
    <property type="entry name" value="NadA"/>
</dbReference>
<evidence type="ECO:0000313" key="11">
    <source>
        <dbReference type="EMBL" id="SDZ74958.1"/>
    </source>
</evidence>
<dbReference type="UniPathway" id="UPA00253">
    <property type="reaction ID" value="UER00327"/>
</dbReference>
<evidence type="ECO:0000256" key="6">
    <source>
        <dbReference type="ARBA" id="ARBA00022679"/>
    </source>
</evidence>
<dbReference type="GO" id="GO:0005829">
    <property type="term" value="C:cytosol"/>
    <property type="evidence" value="ECO:0007669"/>
    <property type="project" value="TreeGrafter"/>
</dbReference>
<dbReference type="PANTHER" id="PTHR30573">
    <property type="entry name" value="QUINOLINATE SYNTHETASE A"/>
    <property type="match status" value="1"/>
</dbReference>
<evidence type="ECO:0000256" key="1">
    <source>
        <dbReference type="ARBA" id="ARBA00001966"/>
    </source>
</evidence>
<keyword evidence="9" id="KW-0411">Iron-sulfur</keyword>
<keyword evidence="7" id="KW-0479">Metal-binding</keyword>
<keyword evidence="8" id="KW-0408">Iron</keyword>
<dbReference type="EC" id="2.5.1.72" evidence="3 10"/>
<dbReference type="Gene3D" id="3.40.50.10800">
    <property type="entry name" value="NadA-like"/>
    <property type="match status" value="3"/>
</dbReference>
<keyword evidence="5" id="KW-0662">Pyridine nucleotide biosynthesis</keyword>
<organism evidence="11 12">
    <name type="scientific">Rubrimonas cliftonensis</name>
    <dbReference type="NCBI Taxonomy" id="89524"/>
    <lineage>
        <taxon>Bacteria</taxon>
        <taxon>Pseudomonadati</taxon>
        <taxon>Pseudomonadota</taxon>
        <taxon>Alphaproteobacteria</taxon>
        <taxon>Rhodobacterales</taxon>
        <taxon>Paracoccaceae</taxon>
        <taxon>Rubrimonas</taxon>
    </lineage>
</organism>
<dbReference type="Proteomes" id="UP000198703">
    <property type="component" value="Unassembled WGS sequence"/>
</dbReference>
<evidence type="ECO:0000256" key="7">
    <source>
        <dbReference type="ARBA" id="ARBA00022723"/>
    </source>
</evidence>
<evidence type="ECO:0000256" key="4">
    <source>
        <dbReference type="ARBA" id="ARBA00022485"/>
    </source>
</evidence>
<dbReference type="AlphaFoldDB" id="A0A1H3VLF1"/>
<evidence type="ECO:0000256" key="2">
    <source>
        <dbReference type="ARBA" id="ARBA00005065"/>
    </source>
</evidence>
<name>A0A1H3VLF1_9RHOB</name>
<evidence type="ECO:0000256" key="9">
    <source>
        <dbReference type="ARBA" id="ARBA00023014"/>
    </source>
</evidence>
<dbReference type="STRING" id="89524.SAMN05444370_101154"/>
<keyword evidence="4" id="KW-0004">4Fe-4S</keyword>
<proteinExistence type="predicted"/>
<comment type="cofactor">
    <cofactor evidence="1">
        <name>[4Fe-4S] cluster</name>
        <dbReference type="ChEBI" id="CHEBI:49883"/>
    </cofactor>
</comment>
<dbReference type="OrthoDB" id="9801204at2"/>
<reference evidence="11 12" key="1">
    <citation type="submission" date="2016-10" db="EMBL/GenBank/DDBJ databases">
        <authorList>
            <person name="de Groot N.N."/>
        </authorList>
    </citation>
    <scope>NUCLEOTIDE SEQUENCE [LARGE SCALE GENOMIC DNA]</scope>
    <source>
        <strain evidence="11 12">DSM 15345</strain>
    </source>
</reference>
<evidence type="ECO:0000256" key="10">
    <source>
        <dbReference type="NCBIfam" id="TIGR00550"/>
    </source>
</evidence>
<dbReference type="RefSeq" id="WP_093247573.1">
    <property type="nucleotide sequence ID" value="NZ_FNQM01000001.1"/>
</dbReference>
<accession>A0A1H3VLF1</accession>
<dbReference type="NCBIfam" id="NF006879">
    <property type="entry name" value="PRK09375.1-4"/>
    <property type="match status" value="1"/>
</dbReference>
<evidence type="ECO:0000256" key="8">
    <source>
        <dbReference type="ARBA" id="ARBA00023004"/>
    </source>
</evidence>
<dbReference type="NCBIfam" id="NF006878">
    <property type="entry name" value="PRK09375.1-2"/>
    <property type="match status" value="1"/>
</dbReference>
<evidence type="ECO:0000256" key="3">
    <source>
        <dbReference type="ARBA" id="ARBA00012669"/>
    </source>
</evidence>
<evidence type="ECO:0000256" key="5">
    <source>
        <dbReference type="ARBA" id="ARBA00022642"/>
    </source>
</evidence>
<keyword evidence="6" id="KW-0808">Transferase</keyword>
<dbReference type="GO" id="GO:0051539">
    <property type="term" value="F:4 iron, 4 sulfur cluster binding"/>
    <property type="evidence" value="ECO:0007669"/>
    <property type="project" value="UniProtKB-KW"/>
</dbReference>
<dbReference type="PANTHER" id="PTHR30573:SF0">
    <property type="entry name" value="QUINOLINATE SYNTHASE, CHLOROPLASTIC"/>
    <property type="match status" value="1"/>
</dbReference>
<dbReference type="GO" id="GO:0008987">
    <property type="term" value="F:quinolinate synthetase A activity"/>
    <property type="evidence" value="ECO:0007669"/>
    <property type="project" value="UniProtKB-UniRule"/>
</dbReference>
<evidence type="ECO:0000313" key="12">
    <source>
        <dbReference type="Proteomes" id="UP000198703"/>
    </source>
</evidence>
<dbReference type="SUPFAM" id="SSF142754">
    <property type="entry name" value="NadA-like"/>
    <property type="match status" value="1"/>
</dbReference>
<dbReference type="Pfam" id="PF02445">
    <property type="entry name" value="NadA"/>
    <property type="match status" value="1"/>
</dbReference>
<gene>
    <name evidence="11" type="ORF">SAMN05444370_101154</name>
</gene>
<dbReference type="EMBL" id="FNQM01000001">
    <property type="protein sequence ID" value="SDZ74958.1"/>
    <property type="molecule type" value="Genomic_DNA"/>
</dbReference>
<dbReference type="NCBIfam" id="TIGR00550">
    <property type="entry name" value="nadA"/>
    <property type="match status" value="1"/>
</dbReference>
<keyword evidence="12" id="KW-1185">Reference proteome</keyword>
<sequence length="355" mass="38685">MRINAAQDLKAARAALAGAYDLAPSAAAARETAAEYARVARVIPEPDWMLHAPYIRAIKALKKERGAVILGHNYMTPEIFHGVSDFRGDSLALAIEAARTEAPVIVQCGVHFMAETSKILSPEKTVLIPDSRAGCSLASSITAKDIEGMRAQYPGAKVVSYVNTTAEVKAASDICCTSANAAQVVEAMPGDTVIMTPDGYLARNVARQVSKRVVWWEGACMVHERFTPEELRAYREADPDTAIIAHPECPPAVIDEADFSGSTADMINWVRREKPRKVVMVTECSMSDNVASELPETEFVRPCNICPHMKRITLENVLWSLHTMTEEVVVPEHLIAPAARAVQAMIDLGAKPTRH</sequence>
<dbReference type="GO" id="GO:0034628">
    <property type="term" value="P:'de novo' NAD+ biosynthetic process from L-aspartate"/>
    <property type="evidence" value="ECO:0007669"/>
    <property type="project" value="TreeGrafter"/>
</dbReference>
<comment type="pathway">
    <text evidence="2">Cofactor biosynthesis; NAD(+) biosynthesis; quinolinate from iminoaspartate: step 1/1.</text>
</comment>